<evidence type="ECO:0000259" key="5">
    <source>
        <dbReference type="PROSITE" id="PS52004"/>
    </source>
</evidence>
<feature type="domain" description="Ketosynthase family 3 (KS3)" evidence="5">
    <location>
        <begin position="1"/>
        <end position="217"/>
    </location>
</feature>
<evidence type="ECO:0000256" key="1">
    <source>
        <dbReference type="ARBA" id="ARBA00008467"/>
    </source>
</evidence>
<dbReference type="GO" id="GO:0004315">
    <property type="term" value="F:3-oxoacyl-[acyl-carrier-protein] synthase activity"/>
    <property type="evidence" value="ECO:0007669"/>
    <property type="project" value="TreeGrafter"/>
</dbReference>
<proteinExistence type="inferred from homology"/>
<dbReference type="EMBL" id="AOCG01000005">
    <property type="protein sequence ID" value="EUJ19982.1"/>
    <property type="molecule type" value="Genomic_DNA"/>
</dbReference>
<name>W7B266_9LIST</name>
<dbReference type="Gene3D" id="3.40.47.10">
    <property type="match status" value="2"/>
</dbReference>
<evidence type="ECO:0000256" key="2">
    <source>
        <dbReference type="ARBA" id="ARBA00022679"/>
    </source>
</evidence>
<dbReference type="PROSITE" id="PS52004">
    <property type="entry name" value="KS3_2"/>
    <property type="match status" value="1"/>
</dbReference>
<keyword evidence="2 4" id="KW-0808">Transferase</keyword>
<comment type="similarity">
    <text evidence="1 4">Belongs to the thiolase-like superfamily. Beta-ketoacyl-ACP synthases family.</text>
</comment>
<dbReference type="Pfam" id="PF02801">
    <property type="entry name" value="Ketoacyl-synt_C"/>
    <property type="match status" value="1"/>
</dbReference>
<protein>
    <submittedName>
        <fullName evidence="6">Beta-ketoacyl-acyl-carrier-protein synthase II</fullName>
    </submittedName>
</protein>
<evidence type="ECO:0000313" key="7">
    <source>
        <dbReference type="Proteomes" id="UP000019246"/>
    </source>
</evidence>
<keyword evidence="7" id="KW-1185">Reference proteome</keyword>
<evidence type="ECO:0000313" key="6">
    <source>
        <dbReference type="EMBL" id="EUJ19982.1"/>
    </source>
</evidence>
<dbReference type="InterPro" id="IPR016039">
    <property type="entry name" value="Thiolase-like"/>
</dbReference>
<reference evidence="6 7" key="1">
    <citation type="journal article" date="2014" name="Int. J. Syst. Evol. Microbiol.">
        <title>Listeria floridensis sp. nov., Listeria aquatica sp. nov., Listeria cornellensis sp. nov., Listeria riparia sp. nov. and Listeria grandensis sp. nov., from agricultural and natural environments.</title>
        <authorList>
            <person name="den Bakker H.C."/>
            <person name="Warchocki S."/>
            <person name="Wright E.M."/>
            <person name="Allred A.F."/>
            <person name="Ahlstrom C."/>
            <person name="Manuel C.S."/>
            <person name="Stasiewicz M.J."/>
            <person name="Burrell A."/>
            <person name="Roof S."/>
            <person name="Strawn L."/>
            <person name="Fortes E.D."/>
            <person name="Nightingale K.K."/>
            <person name="Kephart D."/>
            <person name="Wiedmann M."/>
        </authorList>
    </citation>
    <scope>NUCLEOTIDE SEQUENCE [LARGE SCALE GENOMIC DNA]</scope>
    <source>
        <strain evidence="6 7">FSL S10-1188</strain>
    </source>
</reference>
<dbReference type="OrthoDB" id="9808669at2"/>
<dbReference type="InterPro" id="IPR014030">
    <property type="entry name" value="Ketoacyl_synth_N"/>
</dbReference>
<dbReference type="InterPro" id="IPR020841">
    <property type="entry name" value="PKS_Beta-ketoAc_synthase_dom"/>
</dbReference>
<gene>
    <name evidence="6" type="ORF">MAQA_04366</name>
</gene>
<organism evidence="6 7">
    <name type="scientific">Listeria aquatica FSL S10-1188</name>
    <dbReference type="NCBI Taxonomy" id="1265818"/>
    <lineage>
        <taxon>Bacteria</taxon>
        <taxon>Bacillati</taxon>
        <taxon>Bacillota</taxon>
        <taxon>Bacilli</taxon>
        <taxon>Bacillales</taxon>
        <taxon>Listeriaceae</taxon>
        <taxon>Listeria</taxon>
    </lineage>
</organism>
<dbReference type="PANTHER" id="PTHR11712">
    <property type="entry name" value="POLYKETIDE SYNTHASE-RELATED"/>
    <property type="match status" value="1"/>
</dbReference>
<dbReference type="InterPro" id="IPR000794">
    <property type="entry name" value="Beta-ketoacyl_synthase"/>
</dbReference>
<keyword evidence="3" id="KW-0012">Acyltransferase</keyword>
<dbReference type="STRING" id="1265818.MAQA_04366"/>
<dbReference type="Proteomes" id="UP000019246">
    <property type="component" value="Unassembled WGS sequence"/>
</dbReference>
<accession>W7B266</accession>
<dbReference type="Pfam" id="PF00109">
    <property type="entry name" value="ketoacyl-synt"/>
    <property type="match status" value="1"/>
</dbReference>
<dbReference type="PATRIC" id="fig|1265818.5.peg.869"/>
<dbReference type="PANTHER" id="PTHR11712:SF322">
    <property type="entry name" value="POLYKETIDE BETA-KETOACYL SYNTHASE 2-RELATED"/>
    <property type="match status" value="1"/>
</dbReference>
<evidence type="ECO:0000256" key="3">
    <source>
        <dbReference type="ARBA" id="ARBA00023315"/>
    </source>
</evidence>
<dbReference type="SUPFAM" id="SSF53901">
    <property type="entry name" value="Thiolase-like"/>
    <property type="match status" value="2"/>
</dbReference>
<dbReference type="GO" id="GO:0006633">
    <property type="term" value="P:fatty acid biosynthetic process"/>
    <property type="evidence" value="ECO:0007669"/>
    <property type="project" value="TreeGrafter"/>
</dbReference>
<dbReference type="InterPro" id="IPR014031">
    <property type="entry name" value="Ketoacyl_synth_C"/>
</dbReference>
<dbReference type="AlphaFoldDB" id="W7B266"/>
<evidence type="ECO:0000256" key="4">
    <source>
        <dbReference type="RuleBase" id="RU003694"/>
    </source>
</evidence>
<comment type="caution">
    <text evidence="6">The sequence shown here is derived from an EMBL/GenBank/DDBJ whole genome shotgun (WGS) entry which is preliminary data.</text>
</comment>
<sequence>MADKATGGVAMFSAINSIKRGDNDIVICGGTEAPLTLLSGICHYEAGELLDKNDEKEGILPFCSKSDGTILGEGSSVLILEEYEHALDRNAPIYAEIKNISTNFGDDSLELNMENCLVQSKLEYKDIDLLLPEANGIVKNDNVENQAISNLNLKYNHQPNLKFPKKYYGHLYGAQASTDVIAAILYLKNADKNSIKTRALINNRSKEGINVSIAIEKID</sequence>